<reference evidence="2" key="1">
    <citation type="submission" date="2023-11" db="EMBL/GenBank/DDBJ databases">
        <title>Genome Sequence of Bacillus pseudomycoides stain BUPM19.</title>
        <authorList>
            <person name="Farhat A."/>
        </authorList>
    </citation>
    <scope>NUCLEOTIDE SEQUENCE [LARGE SCALE GENOMIC DNA]</scope>
    <source>
        <strain evidence="2">BUPM19</strain>
    </source>
</reference>
<dbReference type="EMBL" id="JAXOVW010000203">
    <property type="protein sequence ID" value="MDZ5610660.1"/>
    <property type="molecule type" value="Genomic_DNA"/>
</dbReference>
<sequence>DLGRILLQAVFTSCDPDPNLSFISANFIRPGSCEIEFSEDFSPLDLSAPVDYNGPVPPKHCRW</sequence>
<accession>A0ABU5K4R4</accession>
<keyword evidence="2" id="KW-1185">Reference proteome</keyword>
<proteinExistence type="predicted"/>
<dbReference type="RefSeq" id="WP_374219832.1">
    <property type="nucleotide sequence ID" value="NZ_JAXOVW010000203.1"/>
</dbReference>
<dbReference type="Proteomes" id="UP001291930">
    <property type="component" value="Unassembled WGS sequence"/>
</dbReference>
<gene>
    <name evidence="1" type="ORF">U2I54_27605</name>
</gene>
<comment type="caution">
    <text evidence="1">The sequence shown here is derived from an EMBL/GenBank/DDBJ whole genome shotgun (WGS) entry which is preliminary data.</text>
</comment>
<evidence type="ECO:0000313" key="1">
    <source>
        <dbReference type="EMBL" id="MDZ5610660.1"/>
    </source>
</evidence>
<feature type="non-terminal residue" evidence="1">
    <location>
        <position position="1"/>
    </location>
</feature>
<name>A0ABU5K4R4_9BACI</name>
<protein>
    <submittedName>
        <fullName evidence="1">Uncharacterized protein</fullName>
    </submittedName>
</protein>
<evidence type="ECO:0000313" key="2">
    <source>
        <dbReference type="Proteomes" id="UP001291930"/>
    </source>
</evidence>
<organism evidence="1 2">
    <name type="scientific">Bacillus bingmayongensis</name>
    <dbReference type="NCBI Taxonomy" id="1150157"/>
    <lineage>
        <taxon>Bacteria</taxon>
        <taxon>Bacillati</taxon>
        <taxon>Bacillota</taxon>
        <taxon>Bacilli</taxon>
        <taxon>Bacillales</taxon>
        <taxon>Bacillaceae</taxon>
        <taxon>Bacillus</taxon>
    </lineage>
</organism>